<accession>A0ACB5TRI8</accession>
<reference evidence="1" key="1">
    <citation type="submission" date="2023-04" db="EMBL/GenBank/DDBJ databases">
        <title>Ambrosiozyma monospora NBRC 10751.</title>
        <authorList>
            <person name="Ichikawa N."/>
            <person name="Sato H."/>
            <person name="Tonouchi N."/>
        </authorList>
    </citation>
    <scope>NUCLEOTIDE SEQUENCE</scope>
    <source>
        <strain evidence="1">NBRC 10751</strain>
    </source>
</reference>
<comment type="caution">
    <text evidence="1">The sequence shown here is derived from an EMBL/GenBank/DDBJ whole genome shotgun (WGS) entry which is preliminary data.</text>
</comment>
<keyword evidence="2" id="KW-1185">Reference proteome</keyword>
<gene>
    <name evidence="1" type="ORF">Amon02_000933700</name>
</gene>
<name>A0ACB5TRI8_AMBMO</name>
<organism evidence="1 2">
    <name type="scientific">Ambrosiozyma monospora</name>
    <name type="common">Yeast</name>
    <name type="synonym">Endomycopsis monosporus</name>
    <dbReference type="NCBI Taxonomy" id="43982"/>
    <lineage>
        <taxon>Eukaryota</taxon>
        <taxon>Fungi</taxon>
        <taxon>Dikarya</taxon>
        <taxon>Ascomycota</taxon>
        <taxon>Saccharomycotina</taxon>
        <taxon>Pichiomycetes</taxon>
        <taxon>Pichiales</taxon>
        <taxon>Pichiaceae</taxon>
        <taxon>Ambrosiozyma</taxon>
    </lineage>
</organism>
<sequence length="81" mass="9445">MPQNYISDSQSDSDSADELLDWNYIEKLQKVCQIKLFLSQNHENLNFTNTRNPISDIIGRTRKTNIEKTRRTSTTVETPEL</sequence>
<evidence type="ECO:0000313" key="1">
    <source>
        <dbReference type="EMBL" id="GME93490.1"/>
    </source>
</evidence>
<dbReference type="Proteomes" id="UP001165064">
    <property type="component" value="Unassembled WGS sequence"/>
</dbReference>
<proteinExistence type="predicted"/>
<protein>
    <submittedName>
        <fullName evidence="1">Unnamed protein product</fullName>
    </submittedName>
</protein>
<evidence type="ECO:0000313" key="2">
    <source>
        <dbReference type="Proteomes" id="UP001165064"/>
    </source>
</evidence>
<dbReference type="EMBL" id="BSXS01008738">
    <property type="protein sequence ID" value="GME93490.1"/>
    <property type="molecule type" value="Genomic_DNA"/>
</dbReference>